<evidence type="ECO:0000313" key="2">
    <source>
        <dbReference type="EMBL" id="KAF2547853.1"/>
    </source>
</evidence>
<keyword evidence="1" id="KW-0732">Signal</keyword>
<comment type="caution">
    <text evidence="2">The sequence shown here is derived from an EMBL/GenBank/DDBJ whole genome shotgun (WGS) entry which is preliminary data.</text>
</comment>
<proteinExistence type="predicted"/>
<reference evidence="3 4" key="3">
    <citation type="journal article" date="2020" name="BMC Genomics">
        <title>Intraspecific diversification of the crop wild relative Brassica cretica Lam. using demographic model selection.</title>
        <authorList>
            <person name="Kioukis A."/>
            <person name="Michalopoulou V.A."/>
            <person name="Briers L."/>
            <person name="Pirintsos S."/>
            <person name="Studholme D.J."/>
            <person name="Pavlidis P."/>
            <person name="Sarris P.F."/>
        </authorList>
    </citation>
    <scope>NUCLEOTIDE SEQUENCE [LARGE SCALE GENOMIC DNA]</scope>
    <source>
        <strain evidence="4">cv. PFS-1207/04</strain>
        <strain evidence="3">PFS-1207/04</strain>
    </source>
</reference>
<feature type="signal peptide" evidence="1">
    <location>
        <begin position="1"/>
        <end position="34"/>
    </location>
</feature>
<dbReference type="AlphaFoldDB" id="A0A8S9GPU7"/>
<dbReference type="EMBL" id="QGKY02001925">
    <property type="protein sequence ID" value="KAF2547853.1"/>
    <property type="molecule type" value="Genomic_DNA"/>
</dbReference>
<organism evidence="2">
    <name type="scientific">Brassica cretica</name>
    <name type="common">Mustard</name>
    <dbReference type="NCBI Taxonomy" id="69181"/>
    <lineage>
        <taxon>Eukaryota</taxon>
        <taxon>Viridiplantae</taxon>
        <taxon>Streptophyta</taxon>
        <taxon>Embryophyta</taxon>
        <taxon>Tracheophyta</taxon>
        <taxon>Spermatophyta</taxon>
        <taxon>Magnoliopsida</taxon>
        <taxon>eudicotyledons</taxon>
        <taxon>Gunneridae</taxon>
        <taxon>Pentapetalae</taxon>
        <taxon>rosids</taxon>
        <taxon>malvids</taxon>
        <taxon>Brassicales</taxon>
        <taxon>Brassicaceae</taxon>
        <taxon>Brassiceae</taxon>
        <taxon>Brassica</taxon>
    </lineage>
</organism>
<dbReference type="Proteomes" id="UP000266723">
    <property type="component" value="Unassembled WGS sequence"/>
</dbReference>
<evidence type="ECO:0000256" key="1">
    <source>
        <dbReference type="SAM" id="SignalP"/>
    </source>
</evidence>
<reference evidence="2" key="1">
    <citation type="submission" date="2019-12" db="EMBL/GenBank/DDBJ databases">
        <title>Genome sequencing and annotation of Brassica cretica.</title>
        <authorList>
            <person name="Studholme D.J."/>
            <person name="Sarris P.F."/>
        </authorList>
    </citation>
    <scope>NUCLEOTIDE SEQUENCE</scope>
    <source>
        <strain evidence="2">PFS-102/07</strain>
        <tissue evidence="2">Leaf</tissue>
    </source>
</reference>
<name>A0A8S9GPU7_BRACR</name>
<evidence type="ECO:0000313" key="3">
    <source>
        <dbReference type="EMBL" id="KAF3610415.1"/>
    </source>
</evidence>
<accession>A0A8S9GPU7</accession>
<gene>
    <name evidence="3" type="ORF">DY000_02049320</name>
    <name evidence="2" type="ORF">F2Q70_00022650</name>
</gene>
<protein>
    <recommendedName>
        <fullName evidence="5">Secreted protein</fullName>
    </recommendedName>
</protein>
<dbReference type="EMBL" id="QGKV02000297">
    <property type="protein sequence ID" value="KAF3610415.1"/>
    <property type="molecule type" value="Genomic_DNA"/>
</dbReference>
<reference evidence="3" key="2">
    <citation type="submission" date="2019-12" db="EMBL/GenBank/DDBJ databases">
        <authorList>
            <person name="Studholme D.J."/>
            <person name="Sarris P."/>
        </authorList>
    </citation>
    <scope>NUCLEOTIDE SEQUENCE</scope>
    <source>
        <strain evidence="3">PFS-1207/04</strain>
        <tissue evidence="3">Leaf</tissue>
    </source>
</reference>
<evidence type="ECO:0000313" key="4">
    <source>
        <dbReference type="Proteomes" id="UP000266723"/>
    </source>
</evidence>
<feature type="chain" id="PRO_5035764433" description="Secreted protein" evidence="1">
    <location>
        <begin position="35"/>
        <end position="89"/>
    </location>
</feature>
<evidence type="ECO:0008006" key="5">
    <source>
        <dbReference type="Google" id="ProtNLM"/>
    </source>
</evidence>
<keyword evidence="4" id="KW-1185">Reference proteome</keyword>
<sequence length="89" mass="9797">MQSPLTKDGGKSKSLYCLLISAFLRCITVFQIEAACVTTKGKGGSGTVYGERTIKGLMKLTSSQDRNQLFQHGYWDSRAFCSSTVSYKD</sequence>